<sequence length="315" mass="35575">MLIVKISTGRCDQPIFTAENPITTCEIRNHVEEITGLPRRQFYIVHNGHILRNKNVCAFGSVVVIPKVLGGKGGFGSMLRAIGAQIEKTTNREACRDLSGRRLRDINEEKRLKAWIDKQSTREEEAVERRKKKLERLCAEPKHEFKDKNYEKERSSLIERVGDAVEQGFKVAVAGGSGIKRKAEDEGKSLRKKTLMDLDLDIDSDELSTDSEDDDNAKEIKSKVDEKQLSHDSGHSSDESDKIKKNEIIRKKETSETFMDNRISSDSNVSSEDLNAKTKLEKTTQNDTVVSEENIAKEKIDTGKSEDISKSKDKH</sequence>
<evidence type="ECO:0000313" key="12">
    <source>
        <dbReference type="RefSeq" id="XP_015591062.1"/>
    </source>
</evidence>
<evidence type="ECO:0000256" key="4">
    <source>
        <dbReference type="ARBA" id="ARBA00022490"/>
    </source>
</evidence>
<dbReference type="RefSeq" id="XP_015591062.1">
    <property type="nucleotide sequence ID" value="XM_015735576.2"/>
</dbReference>
<keyword evidence="7" id="KW-0539">Nucleus</keyword>
<protein>
    <submittedName>
        <fullName evidence="12">Replication stress response regulator SDE2</fullName>
    </submittedName>
</protein>
<dbReference type="InterPro" id="IPR053822">
    <property type="entry name" value="SDE2-like_dom"/>
</dbReference>
<dbReference type="PANTHER" id="PTHR12786:SF1">
    <property type="entry name" value="SPLICING REGULATOR SDE2"/>
    <property type="match status" value="1"/>
</dbReference>
<comment type="similarity">
    <text evidence="3">Belongs to the SDE2 family.</text>
</comment>
<feature type="region of interest" description="Disordered" evidence="9">
    <location>
        <begin position="205"/>
        <end position="315"/>
    </location>
</feature>
<feature type="compositionally biased region" description="Basic and acidic residues" evidence="9">
    <location>
        <begin position="217"/>
        <end position="255"/>
    </location>
</feature>
<dbReference type="GO" id="GO:0008380">
    <property type="term" value="P:RNA splicing"/>
    <property type="evidence" value="ECO:0007669"/>
    <property type="project" value="UniProtKB-KW"/>
</dbReference>
<accession>A0AAJ7BPE6</accession>
<keyword evidence="6" id="KW-0508">mRNA splicing</keyword>
<evidence type="ECO:0000259" key="10">
    <source>
        <dbReference type="Pfam" id="PF22782"/>
    </source>
</evidence>
<gene>
    <name evidence="12" type="primary">LOC107265781</name>
</gene>
<evidence type="ECO:0000313" key="11">
    <source>
        <dbReference type="Proteomes" id="UP000694920"/>
    </source>
</evidence>
<evidence type="ECO:0000256" key="5">
    <source>
        <dbReference type="ARBA" id="ARBA00022664"/>
    </source>
</evidence>
<proteinExistence type="inferred from homology"/>
<dbReference type="GO" id="GO:0006397">
    <property type="term" value="P:mRNA processing"/>
    <property type="evidence" value="ECO:0007669"/>
    <property type="project" value="UniProtKB-KW"/>
</dbReference>
<reference evidence="12" key="1">
    <citation type="submission" date="2025-08" db="UniProtKB">
        <authorList>
            <consortium name="RefSeq"/>
        </authorList>
    </citation>
    <scope>IDENTIFICATION</scope>
</reference>
<evidence type="ECO:0000256" key="8">
    <source>
        <dbReference type="ARBA" id="ARBA00023306"/>
    </source>
</evidence>
<dbReference type="GO" id="GO:0005737">
    <property type="term" value="C:cytoplasm"/>
    <property type="evidence" value="ECO:0007669"/>
    <property type="project" value="UniProtKB-SubCell"/>
</dbReference>
<dbReference type="Proteomes" id="UP000694920">
    <property type="component" value="Unplaced"/>
</dbReference>
<dbReference type="GeneID" id="107265781"/>
<comment type="subcellular location">
    <subcellularLocation>
        <location evidence="2">Cytoplasm</location>
    </subcellularLocation>
    <subcellularLocation>
        <location evidence="1">Nucleus</location>
    </subcellularLocation>
</comment>
<organism evidence="11 12">
    <name type="scientific">Cephus cinctus</name>
    <name type="common">Wheat stem sawfly</name>
    <dbReference type="NCBI Taxonomy" id="211228"/>
    <lineage>
        <taxon>Eukaryota</taxon>
        <taxon>Metazoa</taxon>
        <taxon>Ecdysozoa</taxon>
        <taxon>Arthropoda</taxon>
        <taxon>Hexapoda</taxon>
        <taxon>Insecta</taxon>
        <taxon>Pterygota</taxon>
        <taxon>Neoptera</taxon>
        <taxon>Endopterygota</taxon>
        <taxon>Hymenoptera</taxon>
        <taxon>Cephoidea</taxon>
        <taxon>Cephidae</taxon>
        <taxon>Cephus</taxon>
    </lineage>
</organism>
<dbReference type="InterPro" id="IPR051421">
    <property type="entry name" value="RNA_Proc_DNA_Dmg_Regulator"/>
</dbReference>
<dbReference type="Pfam" id="PF22782">
    <property type="entry name" value="SDE2"/>
    <property type="match status" value="1"/>
</dbReference>
<dbReference type="AlphaFoldDB" id="A0AAJ7BPE6"/>
<feature type="compositionally biased region" description="Polar residues" evidence="9">
    <location>
        <begin position="256"/>
        <end position="273"/>
    </location>
</feature>
<evidence type="ECO:0000256" key="2">
    <source>
        <dbReference type="ARBA" id="ARBA00004496"/>
    </source>
</evidence>
<name>A0AAJ7BPE6_CEPCN</name>
<dbReference type="KEGG" id="ccin:107265781"/>
<feature type="compositionally biased region" description="Basic and acidic residues" evidence="9">
    <location>
        <begin position="274"/>
        <end position="284"/>
    </location>
</feature>
<feature type="compositionally biased region" description="Basic and acidic residues" evidence="9">
    <location>
        <begin position="294"/>
        <end position="315"/>
    </location>
</feature>
<keyword evidence="5" id="KW-0507">mRNA processing</keyword>
<evidence type="ECO:0000256" key="3">
    <source>
        <dbReference type="ARBA" id="ARBA00008726"/>
    </source>
</evidence>
<keyword evidence="11" id="KW-1185">Reference proteome</keyword>
<evidence type="ECO:0000256" key="1">
    <source>
        <dbReference type="ARBA" id="ARBA00004123"/>
    </source>
</evidence>
<keyword evidence="4" id="KW-0963">Cytoplasm</keyword>
<evidence type="ECO:0000256" key="6">
    <source>
        <dbReference type="ARBA" id="ARBA00023187"/>
    </source>
</evidence>
<evidence type="ECO:0000256" key="9">
    <source>
        <dbReference type="SAM" id="MobiDB-lite"/>
    </source>
</evidence>
<feature type="domain" description="SDE2-like" evidence="10">
    <location>
        <begin position="70"/>
        <end position="167"/>
    </location>
</feature>
<feature type="compositionally biased region" description="Acidic residues" evidence="9">
    <location>
        <begin position="205"/>
        <end position="216"/>
    </location>
</feature>
<keyword evidence="8" id="KW-0131">Cell cycle</keyword>
<evidence type="ECO:0000256" key="7">
    <source>
        <dbReference type="ARBA" id="ARBA00023242"/>
    </source>
</evidence>
<dbReference type="GO" id="GO:0005634">
    <property type="term" value="C:nucleus"/>
    <property type="evidence" value="ECO:0007669"/>
    <property type="project" value="UniProtKB-SubCell"/>
</dbReference>
<dbReference type="PANTHER" id="PTHR12786">
    <property type="entry name" value="SPLICING FACTOR SF3A-RELATED"/>
    <property type="match status" value="1"/>
</dbReference>